<keyword evidence="9" id="KW-1185">Reference proteome</keyword>
<dbReference type="InterPro" id="IPR027417">
    <property type="entry name" value="P-loop_NTPase"/>
</dbReference>
<dbReference type="Gene3D" id="3.40.50.300">
    <property type="entry name" value="P-loop containing nucleotide triphosphate hydrolases"/>
    <property type="match status" value="1"/>
</dbReference>
<accession>A0A1E3H706</accession>
<dbReference type="EC" id="2.7.7.7" evidence="1"/>
<dbReference type="SUPFAM" id="SSF52540">
    <property type="entry name" value="P-loop containing nucleoside triphosphate hydrolases"/>
    <property type="match status" value="1"/>
</dbReference>
<keyword evidence="4" id="KW-0235">DNA replication</keyword>
<evidence type="ECO:0000313" key="9">
    <source>
        <dbReference type="Proteomes" id="UP000094622"/>
    </source>
</evidence>
<protein>
    <recommendedName>
        <fullName evidence="1">DNA-directed DNA polymerase</fullName>
        <ecNumber evidence="1">2.7.7.7</ecNumber>
    </recommendedName>
</protein>
<dbReference type="SUPFAM" id="SSF48019">
    <property type="entry name" value="post-AAA+ oligomerization domain-like"/>
    <property type="match status" value="1"/>
</dbReference>
<dbReference type="GO" id="GO:0003887">
    <property type="term" value="F:DNA-directed DNA polymerase activity"/>
    <property type="evidence" value="ECO:0007669"/>
    <property type="project" value="UniProtKB-KW"/>
</dbReference>
<dbReference type="EMBL" id="MCRJ01000007">
    <property type="protein sequence ID" value="ODN72118.1"/>
    <property type="molecule type" value="Genomic_DNA"/>
</dbReference>
<reference evidence="8 9" key="1">
    <citation type="submission" date="2016-07" db="EMBL/GenBank/DDBJ databases">
        <title>Draft Genome Sequence of Methylobrevis pamukkalensis PK2.</title>
        <authorList>
            <person name="Vasilenko O.V."/>
            <person name="Doronina N.V."/>
            <person name="Shmareva M.N."/>
            <person name="Tarlachkov S.V."/>
            <person name="Mustakhimov I."/>
            <person name="Trotsenko Y.A."/>
        </authorList>
    </citation>
    <scope>NUCLEOTIDE SEQUENCE [LARGE SCALE GENOMIC DNA]</scope>
    <source>
        <strain evidence="8 9">PK2</strain>
    </source>
</reference>
<evidence type="ECO:0000256" key="1">
    <source>
        <dbReference type="ARBA" id="ARBA00012417"/>
    </source>
</evidence>
<evidence type="ECO:0000256" key="4">
    <source>
        <dbReference type="ARBA" id="ARBA00022705"/>
    </source>
</evidence>
<comment type="similarity">
    <text evidence="6">Belongs to the DNA polymerase HolA subunit family.</text>
</comment>
<evidence type="ECO:0000256" key="5">
    <source>
        <dbReference type="ARBA" id="ARBA00022932"/>
    </source>
</evidence>
<evidence type="ECO:0000256" key="2">
    <source>
        <dbReference type="ARBA" id="ARBA00022679"/>
    </source>
</evidence>
<dbReference type="PANTHER" id="PTHR34388">
    <property type="entry name" value="DNA POLYMERASE III SUBUNIT DELTA"/>
    <property type="match status" value="1"/>
</dbReference>
<comment type="caution">
    <text evidence="8">The sequence shown here is derived from an EMBL/GenBank/DDBJ whole genome shotgun (WGS) entry which is preliminary data.</text>
</comment>
<dbReference type="Proteomes" id="UP000094622">
    <property type="component" value="Unassembled WGS sequence"/>
</dbReference>
<dbReference type="GO" id="GO:0006261">
    <property type="term" value="P:DNA-templated DNA replication"/>
    <property type="evidence" value="ECO:0007669"/>
    <property type="project" value="TreeGrafter"/>
</dbReference>
<evidence type="ECO:0000313" key="8">
    <source>
        <dbReference type="EMBL" id="ODN72118.1"/>
    </source>
</evidence>
<evidence type="ECO:0000256" key="7">
    <source>
        <dbReference type="ARBA" id="ARBA00049244"/>
    </source>
</evidence>
<sequence length="341" mass="36230">MVAAKAADADRLVADPPRASTFFLVYGPDTGLVAERVTALATRRRDPADPFSLIRIEGGEISTNPARLADEAYAVSMFGGQRAIIVRDGGGRSNIVPALTQLLKSPPPETTVVVEAGDLKKSSPLRTLFEKDRNAYAIACYVDDDASIGRLVDQEVKAAGLTLAPDARTLLVSLLGGDRLASRGEVTKLCLYAHGRGRIEIADVEAVTGDAASVTLDEIVDATALGDLDALSIALGRAAAEGIRADVLAGVVLRHFQMLDLARVDVDGGAKPAAVVATIRPPVFFKRADRIARMLSLWTAPRLVRALDILSKAMRDSRLDADLADEILANALFTLARAARR</sequence>
<dbReference type="InterPro" id="IPR008921">
    <property type="entry name" value="DNA_pol3_clamp-load_cplx_C"/>
</dbReference>
<dbReference type="Gene3D" id="1.10.8.60">
    <property type="match status" value="1"/>
</dbReference>
<keyword evidence="5" id="KW-0239">DNA-directed DNA polymerase</keyword>
<keyword evidence="2" id="KW-0808">Transferase</keyword>
<dbReference type="PATRIC" id="fig|1439726.3.peg.550"/>
<evidence type="ECO:0000256" key="6">
    <source>
        <dbReference type="ARBA" id="ARBA00034754"/>
    </source>
</evidence>
<gene>
    <name evidence="8" type="ORF">A6302_00522</name>
</gene>
<dbReference type="NCBIfam" id="TIGR01128">
    <property type="entry name" value="holA"/>
    <property type="match status" value="1"/>
</dbReference>
<dbReference type="OrthoDB" id="9804983at2"/>
<dbReference type="RefSeq" id="WP_069305681.1">
    <property type="nucleotide sequence ID" value="NZ_MCRJ01000007.1"/>
</dbReference>
<evidence type="ECO:0000256" key="3">
    <source>
        <dbReference type="ARBA" id="ARBA00022695"/>
    </source>
</evidence>
<dbReference type="GO" id="GO:0003677">
    <property type="term" value="F:DNA binding"/>
    <property type="evidence" value="ECO:0007669"/>
    <property type="project" value="InterPro"/>
</dbReference>
<proteinExistence type="inferred from homology"/>
<dbReference type="AlphaFoldDB" id="A0A1E3H706"/>
<comment type="catalytic activity">
    <reaction evidence="7">
        <text>DNA(n) + a 2'-deoxyribonucleoside 5'-triphosphate = DNA(n+1) + diphosphate</text>
        <dbReference type="Rhea" id="RHEA:22508"/>
        <dbReference type="Rhea" id="RHEA-COMP:17339"/>
        <dbReference type="Rhea" id="RHEA-COMP:17340"/>
        <dbReference type="ChEBI" id="CHEBI:33019"/>
        <dbReference type="ChEBI" id="CHEBI:61560"/>
        <dbReference type="ChEBI" id="CHEBI:173112"/>
        <dbReference type="EC" id="2.7.7.7"/>
    </reaction>
</comment>
<name>A0A1E3H706_9HYPH</name>
<dbReference type="GO" id="GO:0009360">
    <property type="term" value="C:DNA polymerase III complex"/>
    <property type="evidence" value="ECO:0007669"/>
    <property type="project" value="TreeGrafter"/>
</dbReference>
<dbReference type="PANTHER" id="PTHR34388:SF1">
    <property type="entry name" value="DNA POLYMERASE III SUBUNIT DELTA"/>
    <property type="match status" value="1"/>
</dbReference>
<organism evidence="8 9">
    <name type="scientific">Methylobrevis pamukkalensis</name>
    <dbReference type="NCBI Taxonomy" id="1439726"/>
    <lineage>
        <taxon>Bacteria</taxon>
        <taxon>Pseudomonadati</taxon>
        <taxon>Pseudomonadota</taxon>
        <taxon>Alphaproteobacteria</taxon>
        <taxon>Hyphomicrobiales</taxon>
        <taxon>Pleomorphomonadaceae</taxon>
        <taxon>Methylobrevis</taxon>
    </lineage>
</organism>
<keyword evidence="3" id="KW-0548">Nucleotidyltransferase</keyword>
<dbReference type="InterPro" id="IPR005790">
    <property type="entry name" value="DNA_polIII_delta"/>
</dbReference>